<evidence type="ECO:0000313" key="3">
    <source>
        <dbReference type="Proteomes" id="UP000215509"/>
    </source>
</evidence>
<keyword evidence="3" id="KW-1185">Reference proteome</keyword>
<dbReference type="AlphaFoldDB" id="A0A229UG93"/>
<dbReference type="Proteomes" id="UP000215509">
    <property type="component" value="Unassembled WGS sequence"/>
</dbReference>
<evidence type="ECO:0000313" key="2">
    <source>
        <dbReference type="EMBL" id="OXM82391.1"/>
    </source>
</evidence>
<comment type="caution">
    <text evidence="2">The sequence shown here is derived from an EMBL/GenBank/DDBJ whole genome shotgun (WGS) entry which is preliminary data.</text>
</comment>
<dbReference type="OrthoDB" id="2572860at2"/>
<gene>
    <name evidence="2" type="ORF">CF651_31270</name>
</gene>
<accession>A0A229UG93</accession>
<protein>
    <recommendedName>
        <fullName evidence="4">Copper amine oxidase-like N-terminal domain-containing protein</fullName>
    </recommendedName>
</protein>
<feature type="chain" id="PRO_5012059313" description="Copper amine oxidase-like N-terminal domain-containing protein" evidence="1">
    <location>
        <begin position="17"/>
        <end position="471"/>
    </location>
</feature>
<name>A0A229UG93_9BACL</name>
<organism evidence="2 3">
    <name type="scientific">Paenibacillus rigui</name>
    <dbReference type="NCBI Taxonomy" id="554312"/>
    <lineage>
        <taxon>Bacteria</taxon>
        <taxon>Bacillati</taxon>
        <taxon>Bacillota</taxon>
        <taxon>Bacilli</taxon>
        <taxon>Bacillales</taxon>
        <taxon>Paenibacillaceae</taxon>
        <taxon>Paenibacillus</taxon>
    </lineage>
</organism>
<keyword evidence="1" id="KW-0732">Signal</keyword>
<evidence type="ECO:0000256" key="1">
    <source>
        <dbReference type="SAM" id="SignalP"/>
    </source>
</evidence>
<proteinExistence type="predicted"/>
<reference evidence="2 3" key="1">
    <citation type="submission" date="2017-07" db="EMBL/GenBank/DDBJ databases">
        <title>Genome sequencing and assembly of Paenibacillus rigui.</title>
        <authorList>
            <person name="Mayilraj S."/>
        </authorList>
    </citation>
    <scope>NUCLEOTIDE SEQUENCE [LARGE SCALE GENOMIC DNA]</scope>
    <source>
        <strain evidence="2 3">JCM 16352</strain>
    </source>
</reference>
<dbReference type="EMBL" id="NMQW01000077">
    <property type="protein sequence ID" value="OXM82391.1"/>
    <property type="molecule type" value="Genomic_DNA"/>
</dbReference>
<feature type="signal peptide" evidence="1">
    <location>
        <begin position="1"/>
        <end position="16"/>
    </location>
</feature>
<sequence length="471" mass="52648">MMALLIFLMPLLPVQAAAGASIRASLPQFPVSINGTKLDSSYSQYPFLLYKDITFMPMTWNNLQALGMGSEWSEEAGLHIWTNKNYPPPILASPVKQDLKESPNTAAGFSVQKAEGLIAINGSVIDNTSEPYPFFTFRDVTYMPLTWRYVHDLLQMDIRWSTTNGLELIGNQNVIGPLIGDDDTSLYFYSMTGDPAKSMMKMDKTFRHWEWLNRDAQDKFIGSLTASPHPYAGKPVELQRKDRNLYYKDIQIYTLTDSDVWESNTWGAPVHTYTLFPAGERAEIITVNLKLQIAAIGPNYGTTHTILIRDGKATELKDWAQKPDRVIPNPDGTVWIAASRLPSRNGYMGGSARLSLLDTDGTVHSVNELLNEADVMALGVTNPALANPAAADGSLDVVLLGRNIDFTTKDSAGLYTISTKLETKRRSSEIYGDAYLDKHRSVFIQHRNNTLENESTGEVKTWFDYELLPEE</sequence>
<evidence type="ECO:0008006" key="4">
    <source>
        <dbReference type="Google" id="ProtNLM"/>
    </source>
</evidence>